<keyword evidence="12" id="KW-1185">Reference proteome</keyword>
<dbReference type="Pfam" id="PF04389">
    <property type="entry name" value="Peptidase_M28"/>
    <property type="match status" value="1"/>
</dbReference>
<dbReference type="RefSeq" id="WP_311715730.1">
    <property type="nucleotide sequence ID" value="NZ_JAVREZ010000007.1"/>
</dbReference>
<feature type="transmembrane region" description="Helical" evidence="9">
    <location>
        <begin position="524"/>
        <end position="546"/>
    </location>
</feature>
<dbReference type="Gene3D" id="3.40.630.10">
    <property type="entry name" value="Zn peptidases"/>
    <property type="match status" value="1"/>
</dbReference>
<keyword evidence="6 9" id="KW-1133">Transmembrane helix</keyword>
<feature type="transmembrane region" description="Helical" evidence="9">
    <location>
        <begin position="445"/>
        <end position="464"/>
    </location>
</feature>
<feature type="transmembrane region" description="Helical" evidence="9">
    <location>
        <begin position="415"/>
        <end position="433"/>
    </location>
</feature>
<evidence type="ECO:0000256" key="1">
    <source>
        <dbReference type="ARBA" id="ARBA00003273"/>
    </source>
</evidence>
<comment type="function">
    <text evidence="1">May be involved in vacuolar sorting and osmoregulation.</text>
</comment>
<evidence type="ECO:0000313" key="11">
    <source>
        <dbReference type="EMBL" id="MDT0482751.1"/>
    </source>
</evidence>
<evidence type="ECO:0000256" key="8">
    <source>
        <dbReference type="ARBA" id="ARBA00031512"/>
    </source>
</evidence>
<evidence type="ECO:0000259" key="10">
    <source>
        <dbReference type="Pfam" id="PF04389"/>
    </source>
</evidence>
<feature type="transmembrane region" description="Helical" evidence="9">
    <location>
        <begin position="498"/>
        <end position="518"/>
    </location>
</feature>
<accession>A0ABU2VB18</accession>
<protein>
    <recommendedName>
        <fullName evidence="4">Vacuolar membrane protease</fullName>
    </recommendedName>
    <alternativeName>
        <fullName evidence="8">FXNA-related family protease 1</fullName>
    </alternativeName>
</protein>
<comment type="subcellular location">
    <subcellularLocation>
        <location evidence="2">Vacuole membrane</location>
        <topology evidence="2">Multi-pass membrane protein</topology>
    </subcellularLocation>
</comment>
<evidence type="ECO:0000256" key="5">
    <source>
        <dbReference type="ARBA" id="ARBA00022554"/>
    </source>
</evidence>
<gene>
    <name evidence="11" type="ORF">RNB18_21530</name>
</gene>
<evidence type="ECO:0000256" key="7">
    <source>
        <dbReference type="ARBA" id="ARBA00023180"/>
    </source>
</evidence>
<feature type="domain" description="Peptidase M28" evidence="10">
    <location>
        <begin position="120"/>
        <end position="307"/>
    </location>
</feature>
<dbReference type="PANTHER" id="PTHR12147:SF58">
    <property type="entry name" value="VACUOLAR MEMBRANE PROTEASE"/>
    <property type="match status" value="1"/>
</dbReference>
<dbReference type="EMBL" id="JAVREZ010000007">
    <property type="protein sequence ID" value="MDT0482751.1"/>
    <property type="molecule type" value="Genomic_DNA"/>
</dbReference>
<evidence type="ECO:0000256" key="2">
    <source>
        <dbReference type="ARBA" id="ARBA00004128"/>
    </source>
</evidence>
<feature type="transmembrane region" description="Helical" evidence="9">
    <location>
        <begin position="553"/>
        <end position="573"/>
    </location>
</feature>
<evidence type="ECO:0000256" key="3">
    <source>
        <dbReference type="ARBA" id="ARBA00010918"/>
    </source>
</evidence>
<dbReference type="InterPro" id="IPR007484">
    <property type="entry name" value="Peptidase_M28"/>
</dbReference>
<dbReference type="Proteomes" id="UP001183824">
    <property type="component" value="Unassembled WGS sequence"/>
</dbReference>
<dbReference type="InterPro" id="IPR045175">
    <property type="entry name" value="M28_fam"/>
</dbReference>
<keyword evidence="9" id="KW-0812">Transmembrane</keyword>
<keyword evidence="9" id="KW-0472">Membrane</keyword>
<dbReference type="SUPFAM" id="SSF53187">
    <property type="entry name" value="Zn-dependent exopeptidases"/>
    <property type="match status" value="1"/>
</dbReference>
<dbReference type="PANTHER" id="PTHR12147">
    <property type="entry name" value="METALLOPEPTIDASE M28 FAMILY MEMBER"/>
    <property type="match status" value="1"/>
</dbReference>
<comment type="caution">
    <text evidence="11">The sequence shown here is derived from an EMBL/GenBank/DDBJ whole genome shotgun (WGS) entry which is preliminary data.</text>
</comment>
<feature type="transmembrane region" description="Helical" evidence="9">
    <location>
        <begin position="341"/>
        <end position="361"/>
    </location>
</feature>
<comment type="similarity">
    <text evidence="3">Belongs to the peptidase M28 family.</text>
</comment>
<feature type="transmembrane region" description="Helical" evidence="9">
    <location>
        <begin position="373"/>
        <end position="395"/>
    </location>
</feature>
<name>A0ABU2VB18_9ACTN</name>
<evidence type="ECO:0000256" key="9">
    <source>
        <dbReference type="SAM" id="Phobius"/>
    </source>
</evidence>
<sequence>MTPDTPHRPSAAPPALRRRLPGLLLLAVVALIAVATVVGTTTPPDPLRADAPAKEFSAARAHAYVEDIASAPHPIGSVEHDQVHDRLVRELTRLGLAPKTGESVGVDRAPDYAAAARVQNIQATMRGTDPTGRVLVVAHYDSAENGPGATDDAHGVAALLETVRALRAGPAPRNDITFLFSDGEEAGLMGARAFAASGGLGAADRTVVLNLDARGTSGRTVMFETGAHNGALVPALGDHVPVTTSLAYEVYRRLPNATDFTVFREAGLTGMNFANIGTSANYHTAHDNLANSSSASLQDMGSTVLAATRQLAAADIPAVAEGTDATYFSLDGLLLRYPGGLVLPLAGLSAAALAAAAWFAVRRRAIRGRSVAVVAATVPVPLLTAAVVGWTGWQLMTFFRPDYRGFVFGDPYRPALTAFGLAVLVAVAVWVWASVLRRGHGALELSAAVSCWLTALAVVTAVLVPGASYLFVWPALAGSVGLALAARLPRDSAWRDPLSALAAVPGAGLLVPIAALFFDALGLALAMVPLIVVAVFVAPLVAPFAGRLHGRPLVAWTSVAALVGVAVCVAGVARDGVDGRHPAQVSLLYVVDGDRNKARWVSSGLGDHPWLEQYVGDGTAPVTGQFPCLKEPEDWRTGPAPLVDAPAPELRVLSTRRGAGSREVVVRINAVGGTVSQLMLYADTAGGSSVQDLTVDGDELPEENNKPDTKGRWGWDFTYAAPPAQGVELKLKVKGDGPLNLRLLAKSLGFPGGTLKGERPATVTWAALDSGFTLVSKAFTV</sequence>
<feature type="transmembrane region" description="Helical" evidence="9">
    <location>
        <begin position="470"/>
        <end position="486"/>
    </location>
</feature>
<evidence type="ECO:0000256" key="6">
    <source>
        <dbReference type="ARBA" id="ARBA00022989"/>
    </source>
</evidence>
<evidence type="ECO:0000256" key="4">
    <source>
        <dbReference type="ARBA" id="ARBA00017435"/>
    </source>
</evidence>
<keyword evidence="7" id="KW-0325">Glycoprotein</keyword>
<reference evidence="12" key="1">
    <citation type="submission" date="2023-07" db="EMBL/GenBank/DDBJ databases">
        <title>30 novel species of actinomycetes from the DSMZ collection.</title>
        <authorList>
            <person name="Nouioui I."/>
        </authorList>
    </citation>
    <scope>NUCLEOTIDE SEQUENCE [LARGE SCALE GENOMIC DNA]</scope>
    <source>
        <strain evidence="12">DSM 41640</strain>
    </source>
</reference>
<proteinExistence type="inferred from homology"/>
<organism evidence="11 12">
    <name type="scientific">Streptomyces doebereineriae</name>
    <dbReference type="NCBI Taxonomy" id="3075528"/>
    <lineage>
        <taxon>Bacteria</taxon>
        <taxon>Bacillati</taxon>
        <taxon>Actinomycetota</taxon>
        <taxon>Actinomycetes</taxon>
        <taxon>Kitasatosporales</taxon>
        <taxon>Streptomycetaceae</taxon>
        <taxon>Streptomyces</taxon>
    </lineage>
</organism>
<evidence type="ECO:0000313" key="12">
    <source>
        <dbReference type="Proteomes" id="UP001183824"/>
    </source>
</evidence>
<keyword evidence="5" id="KW-0926">Vacuole</keyword>